<accession>A0A6A5Q8C1</accession>
<dbReference type="AlphaFoldDB" id="A0A6A5Q8C1"/>
<proteinExistence type="predicted"/>
<organism evidence="2 3">
    <name type="scientific">Ampelomyces quisqualis</name>
    <name type="common">Powdery mildew agent</name>
    <dbReference type="NCBI Taxonomy" id="50730"/>
    <lineage>
        <taxon>Eukaryota</taxon>
        <taxon>Fungi</taxon>
        <taxon>Dikarya</taxon>
        <taxon>Ascomycota</taxon>
        <taxon>Pezizomycotina</taxon>
        <taxon>Dothideomycetes</taxon>
        <taxon>Pleosporomycetidae</taxon>
        <taxon>Pleosporales</taxon>
        <taxon>Pleosporineae</taxon>
        <taxon>Phaeosphaeriaceae</taxon>
        <taxon>Ampelomyces</taxon>
    </lineage>
</organism>
<dbReference type="OrthoDB" id="3687991at2759"/>
<dbReference type="EMBL" id="ML979146">
    <property type="protein sequence ID" value="KAF1911048.1"/>
    <property type="molecule type" value="Genomic_DNA"/>
</dbReference>
<dbReference type="Proteomes" id="UP000800096">
    <property type="component" value="Unassembled WGS sequence"/>
</dbReference>
<keyword evidence="3" id="KW-1185">Reference proteome</keyword>
<sequence length="352" mass="40202">MPQKRKQRDEDLTDSVVSPHLKKLKAAPSLSQREVLNVTTSNPLTPSPTQKIKHGNYVNIQPSTTLSRTHRITTETSSSNFPTVSRLHPRGVRRTAKVDQKDETLLRLLCDDTETGEAKELHFRNIPHSSIDWTNAEHIRKINNWRNQLYGRAGIKTKSIAMWLPDEELWLELYWQLSIAESRLHGLLVPRSSVILDAFNETFVGRVIKDVHGNDTAPRQARRHNAFTAKLNRVCSHLRERLHQCTFGKSGDVFVPKITLGMLHAYRDMKMEMREMGIVEESAYSDHLEHWCRLFSNLPKLENLDKRERSFSAIEYDAATALLDLANPPVDARRPATPVPELDVTSLIASPN</sequence>
<name>A0A6A5Q8C1_AMPQU</name>
<gene>
    <name evidence="2" type="ORF">BDU57DRAFT_598828</name>
</gene>
<feature type="region of interest" description="Disordered" evidence="1">
    <location>
        <begin position="1"/>
        <end position="29"/>
    </location>
</feature>
<protein>
    <submittedName>
        <fullName evidence="2">Uncharacterized protein</fullName>
    </submittedName>
</protein>
<evidence type="ECO:0000256" key="1">
    <source>
        <dbReference type="SAM" id="MobiDB-lite"/>
    </source>
</evidence>
<evidence type="ECO:0000313" key="3">
    <source>
        <dbReference type="Proteomes" id="UP000800096"/>
    </source>
</evidence>
<reference evidence="2" key="1">
    <citation type="journal article" date="2020" name="Stud. Mycol.">
        <title>101 Dothideomycetes genomes: a test case for predicting lifestyles and emergence of pathogens.</title>
        <authorList>
            <person name="Haridas S."/>
            <person name="Albert R."/>
            <person name="Binder M."/>
            <person name="Bloem J."/>
            <person name="Labutti K."/>
            <person name="Salamov A."/>
            <person name="Andreopoulos B."/>
            <person name="Baker S."/>
            <person name="Barry K."/>
            <person name="Bills G."/>
            <person name="Bluhm B."/>
            <person name="Cannon C."/>
            <person name="Castanera R."/>
            <person name="Culley D."/>
            <person name="Daum C."/>
            <person name="Ezra D."/>
            <person name="Gonzalez J."/>
            <person name="Henrissat B."/>
            <person name="Kuo A."/>
            <person name="Liang C."/>
            <person name="Lipzen A."/>
            <person name="Lutzoni F."/>
            <person name="Magnuson J."/>
            <person name="Mondo S."/>
            <person name="Nolan M."/>
            <person name="Ohm R."/>
            <person name="Pangilinan J."/>
            <person name="Park H.-J."/>
            <person name="Ramirez L."/>
            <person name="Alfaro M."/>
            <person name="Sun H."/>
            <person name="Tritt A."/>
            <person name="Yoshinaga Y."/>
            <person name="Zwiers L.-H."/>
            <person name="Turgeon B."/>
            <person name="Goodwin S."/>
            <person name="Spatafora J."/>
            <person name="Crous P."/>
            <person name="Grigoriev I."/>
        </authorList>
    </citation>
    <scope>NUCLEOTIDE SEQUENCE</scope>
    <source>
        <strain evidence="2">HMLAC05119</strain>
    </source>
</reference>
<evidence type="ECO:0000313" key="2">
    <source>
        <dbReference type="EMBL" id="KAF1911048.1"/>
    </source>
</evidence>